<sequence length="583" mass="64631">MLLALSLFWCICSGTCAPTTTIIQTPGLVMVKPGGTVTLECILKELITNCHSVTWLKVDPRTEAMTASGNSNNANTHIRNGPDQNCSTTITNATARDSGMHYCSAVYSSTVHTGNGSRVYIVADKERPVNSTESTTIKILSSSDYDGSPVPLVCLIPELVPSQVRVFWLIDGRQETGLTESGWTDNSDSATEFTRNQILVQPEEWDRGAECTCVVEFDGQNITKTVRRQASDFGDLCYITVWMYRLLGVTAWLLLLILSVIVAFCSGKPRLKDFPQVYQENGLNSTKTNTRELLEKVEIKLSWPDVHKERPVNSAESTTIKILSPSDSDWSPVPLVCLVPELVPSQVRVFWLIDGRQETGLTESGWTDNSDSATEFTRNQILVQPEEWDRGAECTCVVEFDGKNINKTVYPENGLNSTKTNARVLLEKLEIKLSWPDVHKERPVNSTESTTIKILSSSDYDGSPVPLVCLIPELVPSQVRVFWLIDGREETGPTESGWTDNSDSATEFTRNQILVQSEKWDRGAECTCVVEFDGQNINKTPLGGATTMRMQKEKRPLPFLPSMLSLRCLGVSSGSLLHFATLK</sequence>
<dbReference type="Proteomes" id="UP001157502">
    <property type="component" value="Chromosome 16"/>
</dbReference>
<reference evidence="1" key="1">
    <citation type="submission" date="2021-05" db="EMBL/GenBank/DDBJ databases">
        <authorList>
            <person name="Pan Q."/>
            <person name="Jouanno E."/>
            <person name="Zahm M."/>
            <person name="Klopp C."/>
            <person name="Cabau C."/>
            <person name="Louis A."/>
            <person name="Berthelot C."/>
            <person name="Parey E."/>
            <person name="Roest Crollius H."/>
            <person name="Montfort J."/>
            <person name="Robinson-Rechavi M."/>
            <person name="Bouchez O."/>
            <person name="Lampietro C."/>
            <person name="Lopez Roques C."/>
            <person name="Donnadieu C."/>
            <person name="Postlethwait J."/>
            <person name="Bobe J."/>
            <person name="Dillon D."/>
            <person name="Chandos A."/>
            <person name="von Hippel F."/>
            <person name="Guiguen Y."/>
        </authorList>
    </citation>
    <scope>NUCLEOTIDE SEQUENCE</scope>
    <source>
        <strain evidence="1">YG-Jan2019</strain>
    </source>
</reference>
<accession>A0ACC2G9G0</accession>
<organism evidence="1 2">
    <name type="scientific">Dallia pectoralis</name>
    <name type="common">Alaska blackfish</name>
    <dbReference type="NCBI Taxonomy" id="75939"/>
    <lineage>
        <taxon>Eukaryota</taxon>
        <taxon>Metazoa</taxon>
        <taxon>Chordata</taxon>
        <taxon>Craniata</taxon>
        <taxon>Vertebrata</taxon>
        <taxon>Euteleostomi</taxon>
        <taxon>Actinopterygii</taxon>
        <taxon>Neopterygii</taxon>
        <taxon>Teleostei</taxon>
        <taxon>Protacanthopterygii</taxon>
        <taxon>Esociformes</taxon>
        <taxon>Umbridae</taxon>
        <taxon>Dallia</taxon>
    </lineage>
</organism>
<proteinExistence type="predicted"/>
<keyword evidence="2" id="KW-1185">Reference proteome</keyword>
<gene>
    <name evidence="1" type="ORF">DPEC_G00202590</name>
</gene>
<comment type="caution">
    <text evidence="1">The sequence shown here is derived from an EMBL/GenBank/DDBJ whole genome shotgun (WGS) entry which is preliminary data.</text>
</comment>
<evidence type="ECO:0000313" key="1">
    <source>
        <dbReference type="EMBL" id="KAJ8000221.1"/>
    </source>
</evidence>
<name>A0ACC2G9G0_DALPE</name>
<protein>
    <submittedName>
        <fullName evidence="1">Uncharacterized protein</fullName>
    </submittedName>
</protein>
<dbReference type="EMBL" id="CM055743">
    <property type="protein sequence ID" value="KAJ8000221.1"/>
    <property type="molecule type" value="Genomic_DNA"/>
</dbReference>
<evidence type="ECO:0000313" key="2">
    <source>
        <dbReference type="Proteomes" id="UP001157502"/>
    </source>
</evidence>